<dbReference type="InterPro" id="IPR052295">
    <property type="entry name" value="Odorant-binding_protein"/>
</dbReference>
<comment type="subcellular location">
    <subcellularLocation>
        <location evidence="1">Secreted</location>
    </subcellularLocation>
</comment>
<dbReference type="PANTHER" id="PTHR21066">
    <property type="entry name" value="ODORANT-BINDING PROTEIN 59A-RELATED"/>
    <property type="match status" value="1"/>
</dbReference>
<evidence type="ECO:0000256" key="4">
    <source>
        <dbReference type="SAM" id="SignalP"/>
    </source>
</evidence>
<evidence type="ECO:0000313" key="6">
    <source>
        <dbReference type="Proteomes" id="UP001153954"/>
    </source>
</evidence>
<dbReference type="Proteomes" id="UP001153954">
    <property type="component" value="Unassembled WGS sequence"/>
</dbReference>
<evidence type="ECO:0000256" key="3">
    <source>
        <dbReference type="ARBA" id="ARBA00022525"/>
    </source>
</evidence>
<keyword evidence="4" id="KW-0732">Signal</keyword>
<dbReference type="EMBL" id="CAKOGL010000003">
    <property type="protein sequence ID" value="CAH2084934.1"/>
    <property type="molecule type" value="Genomic_DNA"/>
</dbReference>
<organism evidence="5 6">
    <name type="scientific">Euphydryas editha</name>
    <name type="common">Edith's checkerspot</name>
    <dbReference type="NCBI Taxonomy" id="104508"/>
    <lineage>
        <taxon>Eukaryota</taxon>
        <taxon>Metazoa</taxon>
        <taxon>Ecdysozoa</taxon>
        <taxon>Arthropoda</taxon>
        <taxon>Hexapoda</taxon>
        <taxon>Insecta</taxon>
        <taxon>Pterygota</taxon>
        <taxon>Neoptera</taxon>
        <taxon>Endopterygota</taxon>
        <taxon>Lepidoptera</taxon>
        <taxon>Glossata</taxon>
        <taxon>Ditrysia</taxon>
        <taxon>Papilionoidea</taxon>
        <taxon>Nymphalidae</taxon>
        <taxon>Nymphalinae</taxon>
        <taxon>Euphydryas</taxon>
    </lineage>
</organism>
<gene>
    <name evidence="5" type="ORF">EEDITHA_LOCUS1460</name>
</gene>
<proteinExistence type="inferred from homology"/>
<protein>
    <submittedName>
        <fullName evidence="5">Uncharacterized protein</fullName>
    </submittedName>
</protein>
<reference evidence="5" key="1">
    <citation type="submission" date="2022-03" db="EMBL/GenBank/DDBJ databases">
        <authorList>
            <person name="Tunstrom K."/>
        </authorList>
    </citation>
    <scope>NUCLEOTIDE SEQUENCE</scope>
</reference>
<dbReference type="AlphaFoldDB" id="A0AAU9TBH3"/>
<feature type="signal peptide" evidence="4">
    <location>
        <begin position="1"/>
        <end position="18"/>
    </location>
</feature>
<evidence type="ECO:0000256" key="1">
    <source>
        <dbReference type="ARBA" id="ARBA00004613"/>
    </source>
</evidence>
<comment type="similarity">
    <text evidence="2">Belongs to the PBP/GOBP family.</text>
</comment>
<sequence length="361" mass="42173">MFRLVNFCLLVIVQVVNSDPIPAHCWKLPPGVISPEKCCKLPEIFTNDDFEACGLGTAVDNMFRSRDCSQNICLLKRYNAMKNDNEIDKNTIIQLMDTLAENNNDYKDGIEEAKKLCVENDLPESLNLGQICKPTQVISCITGILIKNCPKWEESENCNIMKTHVKECSALMQQIGRFEIYTLLILLNILSKANGQFQFKKKPEKCYGTDELMERKCCIFPPFFKRDLARACGAIFALVFIDKEYNVTGMRRETVNTCDHWRCILNKYGILDADDVVNNEKYYTHLDKWTNLNLDFSNIMTKAKVYCKEQYRFQMPLNVCEFFDFQSCIRNYVLLDCPKIRDTQKCHEWKEFYDECREFFI</sequence>
<keyword evidence="6" id="KW-1185">Reference proteome</keyword>
<accession>A0AAU9TBH3</accession>
<keyword evidence="3" id="KW-0964">Secreted</keyword>
<evidence type="ECO:0000256" key="2">
    <source>
        <dbReference type="ARBA" id="ARBA00008098"/>
    </source>
</evidence>
<dbReference type="PANTHER" id="PTHR21066:SF9">
    <property type="entry name" value="ODORANT-BINDING PROTEIN 59A"/>
    <property type="match status" value="1"/>
</dbReference>
<dbReference type="Gene3D" id="1.10.238.270">
    <property type="match status" value="2"/>
</dbReference>
<name>A0AAU9TBH3_EUPED</name>
<comment type="caution">
    <text evidence="5">The sequence shown here is derived from an EMBL/GenBank/DDBJ whole genome shotgun (WGS) entry which is preliminary data.</text>
</comment>
<dbReference type="GO" id="GO:0005576">
    <property type="term" value="C:extracellular region"/>
    <property type="evidence" value="ECO:0007669"/>
    <property type="project" value="UniProtKB-SubCell"/>
</dbReference>
<evidence type="ECO:0000313" key="5">
    <source>
        <dbReference type="EMBL" id="CAH2084934.1"/>
    </source>
</evidence>
<feature type="chain" id="PRO_5043773558" evidence="4">
    <location>
        <begin position="19"/>
        <end position="361"/>
    </location>
</feature>